<proteinExistence type="predicted"/>
<dbReference type="InterPro" id="IPR037459">
    <property type="entry name" value="RhgT-like"/>
</dbReference>
<protein>
    <recommendedName>
        <fullName evidence="4">SGNH/GDSL hydrolase family protein</fullName>
    </recommendedName>
</protein>
<organism evidence="2 3">
    <name type="scientific">Diplodia seriata</name>
    <dbReference type="NCBI Taxonomy" id="420778"/>
    <lineage>
        <taxon>Eukaryota</taxon>
        <taxon>Fungi</taxon>
        <taxon>Dikarya</taxon>
        <taxon>Ascomycota</taxon>
        <taxon>Pezizomycotina</taxon>
        <taxon>Dothideomycetes</taxon>
        <taxon>Dothideomycetes incertae sedis</taxon>
        <taxon>Botryosphaeriales</taxon>
        <taxon>Botryosphaeriaceae</taxon>
        <taxon>Diplodia</taxon>
    </lineage>
</organism>
<dbReference type="Gene3D" id="3.40.50.1110">
    <property type="entry name" value="SGNH hydrolase"/>
    <property type="match status" value="1"/>
</dbReference>
<evidence type="ECO:0000313" key="2">
    <source>
        <dbReference type="EMBL" id="KAL0264899.1"/>
    </source>
</evidence>
<gene>
    <name evidence="2" type="ORF">SLS55_000853</name>
</gene>
<keyword evidence="3" id="KW-1185">Reference proteome</keyword>
<dbReference type="GeneID" id="92004938"/>
<dbReference type="PANTHER" id="PTHR43695">
    <property type="entry name" value="PUTATIVE (AFU_ORTHOLOGUE AFUA_2G17250)-RELATED"/>
    <property type="match status" value="1"/>
</dbReference>
<name>A0ABR3CVH2_9PEZI</name>
<dbReference type="EMBL" id="JAJVCZ030000001">
    <property type="protein sequence ID" value="KAL0264899.1"/>
    <property type="molecule type" value="Genomic_DNA"/>
</dbReference>
<dbReference type="SUPFAM" id="SSF52266">
    <property type="entry name" value="SGNH hydrolase"/>
    <property type="match status" value="1"/>
</dbReference>
<sequence length="281" mass="29285">MKPRADLPAAFFLAGDSTTATDGGWGDAFLDSTLVNGAWGTNYAKSGATTVSFRADGNWDSTIEAVKNVSANGDYAAWVTIQVNGFPQKKGTPADEADKKRNVGEPFGHNDQKASANITNDEFSANLGAFVDEVRDAGGNPVSKPSPATAAKDHLLTASPDQILVSSLSRRGYSGDPERIVENLANETAAALGVAAAKGALAIDLNRASTDYLNAIGSDDAWTYNLTPDDQTHLDAAGAAVFANMVAWLLDTSDAGDVLAQSTVAGDDYVRAFESGTFIAE</sequence>
<evidence type="ECO:0008006" key="4">
    <source>
        <dbReference type="Google" id="ProtNLM"/>
    </source>
</evidence>
<dbReference type="Pfam" id="PF00657">
    <property type="entry name" value="Lipase_GDSL"/>
    <property type="match status" value="1"/>
</dbReference>
<dbReference type="InterPro" id="IPR001087">
    <property type="entry name" value="GDSL"/>
</dbReference>
<dbReference type="PANTHER" id="PTHR43695:SF2">
    <property type="entry name" value="PUTATIVE (AFU_ORTHOLOGUE AFUA_2G17250)-RELATED"/>
    <property type="match status" value="1"/>
</dbReference>
<evidence type="ECO:0000313" key="3">
    <source>
        <dbReference type="Proteomes" id="UP001430584"/>
    </source>
</evidence>
<dbReference type="Proteomes" id="UP001430584">
    <property type="component" value="Unassembled WGS sequence"/>
</dbReference>
<dbReference type="InterPro" id="IPR036514">
    <property type="entry name" value="SGNH_hydro_sf"/>
</dbReference>
<comment type="caution">
    <text evidence="2">The sequence shown here is derived from an EMBL/GenBank/DDBJ whole genome shotgun (WGS) entry which is preliminary data.</text>
</comment>
<dbReference type="RefSeq" id="XP_066637639.1">
    <property type="nucleotide sequence ID" value="XM_066772360.1"/>
</dbReference>
<feature type="region of interest" description="Disordered" evidence="1">
    <location>
        <begin position="86"/>
        <end position="114"/>
    </location>
</feature>
<accession>A0ABR3CVH2</accession>
<feature type="compositionally biased region" description="Basic and acidic residues" evidence="1">
    <location>
        <begin position="92"/>
        <end position="112"/>
    </location>
</feature>
<reference evidence="2 3" key="1">
    <citation type="submission" date="2024-02" db="EMBL/GenBank/DDBJ databases">
        <title>De novo assembly and annotation of 12 fungi associated with fruit tree decline syndrome in Ontario, Canada.</title>
        <authorList>
            <person name="Sulman M."/>
            <person name="Ellouze W."/>
            <person name="Ilyukhin E."/>
        </authorList>
    </citation>
    <scope>NUCLEOTIDE SEQUENCE [LARGE SCALE GENOMIC DNA]</scope>
    <source>
        <strain evidence="2 3">FDS-637</strain>
    </source>
</reference>
<evidence type="ECO:0000256" key="1">
    <source>
        <dbReference type="SAM" id="MobiDB-lite"/>
    </source>
</evidence>